<feature type="region of interest" description="Disordered" evidence="1">
    <location>
        <begin position="1"/>
        <end position="20"/>
    </location>
</feature>
<reference evidence="3" key="1">
    <citation type="journal article" date="2005" name="Nature">
        <title>The map-based sequence of the rice genome.</title>
        <authorList>
            <consortium name="International rice genome sequencing project (IRGSP)"/>
            <person name="Matsumoto T."/>
            <person name="Wu J."/>
            <person name="Kanamori H."/>
            <person name="Katayose Y."/>
            <person name="Fujisawa M."/>
            <person name="Namiki N."/>
            <person name="Mizuno H."/>
            <person name="Yamamoto K."/>
            <person name="Antonio B.A."/>
            <person name="Baba T."/>
            <person name="Sakata K."/>
            <person name="Nagamura Y."/>
            <person name="Aoki H."/>
            <person name="Arikawa K."/>
            <person name="Arita K."/>
            <person name="Bito T."/>
            <person name="Chiden Y."/>
            <person name="Fujitsuka N."/>
            <person name="Fukunaka R."/>
            <person name="Hamada M."/>
            <person name="Harada C."/>
            <person name="Hayashi A."/>
            <person name="Hijishita S."/>
            <person name="Honda M."/>
            <person name="Hosokawa S."/>
            <person name="Ichikawa Y."/>
            <person name="Idonuma A."/>
            <person name="Iijima M."/>
            <person name="Ikeda M."/>
            <person name="Ikeno M."/>
            <person name="Ito K."/>
            <person name="Ito S."/>
            <person name="Ito T."/>
            <person name="Ito Y."/>
            <person name="Ito Y."/>
            <person name="Iwabuchi A."/>
            <person name="Kamiya K."/>
            <person name="Karasawa W."/>
            <person name="Kurita K."/>
            <person name="Katagiri S."/>
            <person name="Kikuta A."/>
            <person name="Kobayashi H."/>
            <person name="Kobayashi N."/>
            <person name="Machita K."/>
            <person name="Maehara T."/>
            <person name="Masukawa M."/>
            <person name="Mizubayashi T."/>
            <person name="Mukai Y."/>
            <person name="Nagasaki H."/>
            <person name="Nagata Y."/>
            <person name="Naito S."/>
            <person name="Nakashima M."/>
            <person name="Nakama Y."/>
            <person name="Nakamichi Y."/>
            <person name="Nakamura M."/>
            <person name="Meguro A."/>
            <person name="Negishi M."/>
            <person name="Ohta I."/>
            <person name="Ohta T."/>
            <person name="Okamoto M."/>
            <person name="Ono N."/>
            <person name="Saji S."/>
            <person name="Sakaguchi M."/>
            <person name="Sakai K."/>
            <person name="Shibata M."/>
            <person name="Shimokawa T."/>
            <person name="Song J."/>
            <person name="Takazaki Y."/>
            <person name="Terasawa K."/>
            <person name="Tsugane M."/>
            <person name="Tsuji K."/>
            <person name="Ueda S."/>
            <person name="Waki K."/>
            <person name="Yamagata H."/>
            <person name="Yamamoto M."/>
            <person name="Yamamoto S."/>
            <person name="Yamane H."/>
            <person name="Yoshiki S."/>
            <person name="Yoshihara R."/>
            <person name="Yukawa K."/>
            <person name="Zhong H."/>
            <person name="Yano M."/>
            <person name="Yuan Q."/>
            <person name="Ouyang S."/>
            <person name="Liu J."/>
            <person name="Jones K.M."/>
            <person name="Gansberger K."/>
            <person name="Moffat K."/>
            <person name="Hill J."/>
            <person name="Bera J."/>
            <person name="Fadrosh D."/>
            <person name="Jin S."/>
            <person name="Johri S."/>
            <person name="Kim M."/>
            <person name="Overton L."/>
            <person name="Reardon M."/>
            <person name="Tsitrin T."/>
            <person name="Vuong H."/>
            <person name="Weaver B."/>
            <person name="Ciecko A."/>
            <person name="Tallon L."/>
            <person name="Jackson J."/>
            <person name="Pai G."/>
            <person name="Aken S.V."/>
            <person name="Utterback T."/>
            <person name="Reidmuller S."/>
            <person name="Feldblyum T."/>
            <person name="Hsiao J."/>
            <person name="Zismann V."/>
            <person name="Iobst S."/>
            <person name="de Vazeille A.R."/>
            <person name="Buell C.R."/>
            <person name="Ying K."/>
            <person name="Li Y."/>
            <person name="Lu T."/>
            <person name="Huang Y."/>
            <person name="Zhao Q."/>
            <person name="Feng Q."/>
            <person name="Zhang L."/>
            <person name="Zhu J."/>
            <person name="Weng Q."/>
            <person name="Mu J."/>
            <person name="Lu Y."/>
            <person name="Fan D."/>
            <person name="Liu Y."/>
            <person name="Guan J."/>
            <person name="Zhang Y."/>
            <person name="Yu S."/>
            <person name="Liu X."/>
            <person name="Zhang Y."/>
            <person name="Hong G."/>
            <person name="Han B."/>
            <person name="Choisne N."/>
            <person name="Demange N."/>
            <person name="Orjeda G."/>
            <person name="Samain S."/>
            <person name="Cattolico L."/>
            <person name="Pelletier E."/>
            <person name="Couloux A."/>
            <person name="Segurens B."/>
            <person name="Wincker P."/>
            <person name="D'Hont A."/>
            <person name="Scarpelli C."/>
            <person name="Weissenbach J."/>
            <person name="Salanoubat M."/>
            <person name="Quetier F."/>
            <person name="Yu Y."/>
            <person name="Kim H.R."/>
            <person name="Rambo T."/>
            <person name="Currie J."/>
            <person name="Collura K."/>
            <person name="Luo M."/>
            <person name="Yang T."/>
            <person name="Ammiraju J.S.S."/>
            <person name="Engler F."/>
            <person name="Soderlund C."/>
            <person name="Wing R.A."/>
            <person name="Palmer L.E."/>
            <person name="de la Bastide M."/>
            <person name="Spiegel L."/>
            <person name="Nascimento L."/>
            <person name="Zutavern T."/>
            <person name="O'Shaughnessy A."/>
            <person name="Dike S."/>
            <person name="Dedhia N."/>
            <person name="Preston R."/>
            <person name="Balija V."/>
            <person name="McCombie W.R."/>
            <person name="Chow T."/>
            <person name="Chen H."/>
            <person name="Chung M."/>
            <person name="Chen C."/>
            <person name="Shaw J."/>
            <person name="Wu H."/>
            <person name="Hsiao K."/>
            <person name="Chao Y."/>
            <person name="Chu M."/>
            <person name="Cheng C."/>
            <person name="Hour A."/>
            <person name="Lee P."/>
            <person name="Lin S."/>
            <person name="Lin Y."/>
            <person name="Liou J."/>
            <person name="Liu S."/>
            <person name="Hsing Y."/>
            <person name="Raghuvanshi S."/>
            <person name="Mohanty A."/>
            <person name="Bharti A.K."/>
            <person name="Gaur A."/>
            <person name="Gupta V."/>
            <person name="Kumar D."/>
            <person name="Ravi V."/>
            <person name="Vij S."/>
            <person name="Kapur A."/>
            <person name="Khurana P."/>
            <person name="Khurana P."/>
            <person name="Khurana J.P."/>
            <person name="Tyagi A.K."/>
            <person name="Gaikwad K."/>
            <person name="Singh A."/>
            <person name="Dalal V."/>
            <person name="Srivastava S."/>
            <person name="Dixit A."/>
            <person name="Pal A.K."/>
            <person name="Ghazi I.A."/>
            <person name="Yadav M."/>
            <person name="Pandit A."/>
            <person name="Bhargava A."/>
            <person name="Sureshbabu K."/>
            <person name="Batra K."/>
            <person name="Sharma T.R."/>
            <person name="Mohapatra T."/>
            <person name="Singh N.K."/>
            <person name="Messing J."/>
            <person name="Nelson A.B."/>
            <person name="Fuks G."/>
            <person name="Kavchok S."/>
            <person name="Keizer G."/>
            <person name="Linton E."/>
            <person name="Llaca V."/>
            <person name="Song R."/>
            <person name="Tanyolac B."/>
            <person name="Young S."/>
            <person name="Ho-Il K."/>
            <person name="Hahn J.H."/>
            <person name="Sangsakoo G."/>
            <person name="Vanavichit A."/>
            <person name="de Mattos Luiz.A.T."/>
            <person name="Zimmer P.D."/>
            <person name="Malone G."/>
            <person name="Dellagostin O."/>
            <person name="de Oliveira A.C."/>
            <person name="Bevan M."/>
            <person name="Bancroft I."/>
            <person name="Minx P."/>
            <person name="Cordum H."/>
            <person name="Wilson R."/>
            <person name="Cheng Z."/>
            <person name="Jin W."/>
            <person name="Jiang J."/>
            <person name="Leong S.A."/>
            <person name="Iwama H."/>
            <person name="Gojobori T."/>
            <person name="Itoh T."/>
            <person name="Niimura Y."/>
            <person name="Fujii Y."/>
            <person name="Habara T."/>
            <person name="Sakai H."/>
            <person name="Sato Y."/>
            <person name="Wilson G."/>
            <person name="Kumar K."/>
            <person name="McCouch S."/>
            <person name="Juretic N."/>
            <person name="Hoen D."/>
            <person name="Wright S."/>
            <person name="Bruskiewich R."/>
            <person name="Bureau T."/>
            <person name="Miyao A."/>
            <person name="Hirochika H."/>
            <person name="Nishikawa T."/>
            <person name="Kadowaki K."/>
            <person name="Sugiura M."/>
            <person name="Burr B."/>
            <person name="Sasaki T."/>
        </authorList>
    </citation>
    <scope>NUCLEOTIDE SEQUENCE [LARGE SCALE GENOMIC DNA]</scope>
    <source>
        <strain evidence="3">cv. Nipponbare</strain>
    </source>
</reference>
<proteinExistence type="predicted"/>
<sequence>MEPSHPVDAPTPINSVRNYRYRPSPMLPELSHGVAEFSRQSTRRHAPWPPSGGHWSSSEPPLVAAGMPSPGLGRTRRASAPLDGRREEEDDGKRKNEKERAAGSTCGILH</sequence>
<feature type="region of interest" description="Disordered" evidence="1">
    <location>
        <begin position="26"/>
        <end position="110"/>
    </location>
</feature>
<feature type="compositionally biased region" description="Low complexity" evidence="1">
    <location>
        <begin position="51"/>
        <end position="61"/>
    </location>
</feature>
<protein>
    <submittedName>
        <fullName evidence="2">Uncharacterized protein</fullName>
    </submittedName>
</protein>
<feature type="compositionally biased region" description="Basic and acidic residues" evidence="1">
    <location>
        <begin position="83"/>
        <end position="101"/>
    </location>
</feature>
<organism evidence="2 3">
    <name type="scientific">Oryza sativa subsp. japonica</name>
    <name type="common">Rice</name>
    <dbReference type="NCBI Taxonomy" id="39947"/>
    <lineage>
        <taxon>Eukaryota</taxon>
        <taxon>Viridiplantae</taxon>
        <taxon>Streptophyta</taxon>
        <taxon>Embryophyta</taxon>
        <taxon>Tracheophyta</taxon>
        <taxon>Spermatophyta</taxon>
        <taxon>Magnoliopsida</taxon>
        <taxon>Liliopsida</taxon>
        <taxon>Poales</taxon>
        <taxon>Poaceae</taxon>
        <taxon>BOP clade</taxon>
        <taxon>Oryzoideae</taxon>
        <taxon>Oryzeae</taxon>
        <taxon>Oryzinae</taxon>
        <taxon>Oryza</taxon>
        <taxon>Oryza sativa</taxon>
    </lineage>
</organism>
<reference evidence="3" key="2">
    <citation type="journal article" date="2008" name="Nucleic Acids Res.">
        <title>The rice annotation project database (RAP-DB): 2008 update.</title>
        <authorList>
            <consortium name="The rice annotation project (RAP)"/>
        </authorList>
    </citation>
    <scope>GENOME REANNOTATION</scope>
    <source>
        <strain evidence="3">cv. Nipponbare</strain>
    </source>
</reference>
<name>Q6K7C3_ORYSJ</name>
<evidence type="ECO:0000313" key="3">
    <source>
        <dbReference type="Proteomes" id="UP000000763"/>
    </source>
</evidence>
<gene>
    <name evidence="2" type="primary">OJ1342_D02.5</name>
</gene>
<evidence type="ECO:0000313" key="2">
    <source>
        <dbReference type="EMBL" id="BAD19559.1"/>
    </source>
</evidence>
<dbReference type="EMBL" id="AP004850">
    <property type="protein sequence ID" value="BAD19559.1"/>
    <property type="molecule type" value="Genomic_DNA"/>
</dbReference>
<evidence type="ECO:0000256" key="1">
    <source>
        <dbReference type="SAM" id="MobiDB-lite"/>
    </source>
</evidence>
<dbReference type="AlphaFoldDB" id="Q6K7C3"/>
<accession>Q6K7C3</accession>
<dbReference type="Proteomes" id="UP000000763">
    <property type="component" value="Chromosome 2"/>
</dbReference>